<evidence type="ECO:0000256" key="4">
    <source>
        <dbReference type="ARBA" id="ARBA00022692"/>
    </source>
</evidence>
<keyword evidence="2" id="KW-0813">Transport</keyword>
<keyword evidence="6" id="KW-0472">Membrane</keyword>
<keyword evidence="7" id="KW-0732">Signal</keyword>
<evidence type="ECO:0000256" key="6">
    <source>
        <dbReference type="ARBA" id="ARBA00023136"/>
    </source>
</evidence>
<dbReference type="GO" id="GO:0005886">
    <property type="term" value="C:plasma membrane"/>
    <property type="evidence" value="ECO:0007669"/>
    <property type="project" value="UniProtKB-SubCell"/>
</dbReference>
<evidence type="ECO:0000256" key="2">
    <source>
        <dbReference type="ARBA" id="ARBA00022448"/>
    </source>
</evidence>
<reference evidence="9" key="1">
    <citation type="journal article" date="2023" name="Commun. Biol.">
        <title>Genome analysis of Parmales, the sister group of diatoms, reveals the evolutionary specialization of diatoms from phago-mixotrophs to photoautotrophs.</title>
        <authorList>
            <person name="Ban H."/>
            <person name="Sato S."/>
            <person name="Yoshikawa S."/>
            <person name="Yamada K."/>
            <person name="Nakamura Y."/>
            <person name="Ichinomiya M."/>
            <person name="Sato N."/>
            <person name="Blanc-Mathieu R."/>
            <person name="Endo H."/>
            <person name="Kuwata A."/>
            <person name="Ogata H."/>
        </authorList>
    </citation>
    <scope>NUCLEOTIDE SEQUENCE [LARGE SCALE GENOMIC DNA]</scope>
    <source>
        <strain evidence="9">NIES 3701</strain>
    </source>
</reference>
<dbReference type="AlphaFoldDB" id="A0A9W7B4Q8"/>
<protein>
    <recommendedName>
        <fullName evidence="10">Membrane transporter protein</fullName>
    </recommendedName>
</protein>
<dbReference type="OrthoDB" id="10481064at2759"/>
<evidence type="ECO:0000256" key="1">
    <source>
        <dbReference type="ARBA" id="ARBA00004651"/>
    </source>
</evidence>
<dbReference type="EMBL" id="BRXY01000254">
    <property type="protein sequence ID" value="GMH81067.1"/>
    <property type="molecule type" value="Genomic_DNA"/>
</dbReference>
<dbReference type="InterPro" id="IPR052017">
    <property type="entry name" value="TSUP"/>
</dbReference>
<keyword evidence="3" id="KW-1003">Cell membrane</keyword>
<dbReference type="InterPro" id="IPR002781">
    <property type="entry name" value="TM_pro_TauE-like"/>
</dbReference>
<evidence type="ECO:0000256" key="5">
    <source>
        <dbReference type="ARBA" id="ARBA00022989"/>
    </source>
</evidence>
<keyword evidence="5" id="KW-1133">Transmembrane helix</keyword>
<dbReference type="Pfam" id="PF01925">
    <property type="entry name" value="TauE"/>
    <property type="match status" value="1"/>
</dbReference>
<comment type="caution">
    <text evidence="8">The sequence shown here is derived from an EMBL/GenBank/DDBJ whole genome shotgun (WGS) entry which is preliminary data.</text>
</comment>
<gene>
    <name evidence="8" type="ORF">TrST_g8655</name>
</gene>
<feature type="signal peptide" evidence="7">
    <location>
        <begin position="1"/>
        <end position="15"/>
    </location>
</feature>
<evidence type="ECO:0000313" key="8">
    <source>
        <dbReference type="EMBL" id="GMH81067.1"/>
    </source>
</evidence>
<comment type="subcellular location">
    <subcellularLocation>
        <location evidence="1">Cell membrane</location>
        <topology evidence="1">Multi-pass membrane protein</topology>
    </subcellularLocation>
</comment>
<name>A0A9W7B4Q8_9STRA</name>
<dbReference type="Proteomes" id="UP001165085">
    <property type="component" value="Unassembled WGS sequence"/>
</dbReference>
<keyword evidence="9" id="KW-1185">Reference proteome</keyword>
<proteinExistence type="predicted"/>
<dbReference type="PANTHER" id="PTHR30269">
    <property type="entry name" value="TRANSMEMBRANE PROTEIN YFCA"/>
    <property type="match status" value="1"/>
</dbReference>
<evidence type="ECO:0000313" key="9">
    <source>
        <dbReference type="Proteomes" id="UP001165085"/>
    </source>
</evidence>
<evidence type="ECO:0008006" key="10">
    <source>
        <dbReference type="Google" id="ProtNLM"/>
    </source>
</evidence>
<evidence type="ECO:0000256" key="7">
    <source>
        <dbReference type="SAM" id="SignalP"/>
    </source>
</evidence>
<keyword evidence="4" id="KW-0812">Transmembrane</keyword>
<sequence>MPLLLLLLNVSGLEAVRLVSGVSVIVYGWSILLDYISKEDSSSNTSNEGGFEELKESGILLSAAVLGVPVGGYLLSSLSPLIIRLTLGLTLISYGVFNLLTEESEEIEDPEVPVVKALGAGFLAGVLGGTVSEPGPPVVVYSSFRSFEPAKTRRMLARFILPVQLFTVFKSGIDPSLLEYFSVMIPVVGVCSFAGKRIGGMFEPKDFKSTLYGLIVGLGGICIYNGISSI</sequence>
<organism evidence="8 9">
    <name type="scientific">Triparma strigata</name>
    <dbReference type="NCBI Taxonomy" id="1606541"/>
    <lineage>
        <taxon>Eukaryota</taxon>
        <taxon>Sar</taxon>
        <taxon>Stramenopiles</taxon>
        <taxon>Ochrophyta</taxon>
        <taxon>Bolidophyceae</taxon>
        <taxon>Parmales</taxon>
        <taxon>Triparmaceae</taxon>
        <taxon>Triparma</taxon>
    </lineage>
</organism>
<accession>A0A9W7B4Q8</accession>
<feature type="chain" id="PRO_5040916904" description="Membrane transporter protein" evidence="7">
    <location>
        <begin position="16"/>
        <end position="230"/>
    </location>
</feature>
<evidence type="ECO:0000256" key="3">
    <source>
        <dbReference type="ARBA" id="ARBA00022475"/>
    </source>
</evidence>
<dbReference type="PANTHER" id="PTHR30269:SF37">
    <property type="entry name" value="MEMBRANE TRANSPORTER PROTEIN"/>
    <property type="match status" value="1"/>
</dbReference>